<dbReference type="PROSITE" id="PS00409">
    <property type="entry name" value="PROKAR_NTER_METHYL"/>
    <property type="match status" value="1"/>
</dbReference>
<dbReference type="EMBL" id="JAAMOW010000008">
    <property type="protein sequence ID" value="NGY06278.1"/>
    <property type="molecule type" value="Genomic_DNA"/>
</dbReference>
<gene>
    <name evidence="2" type="ORF">G7Y85_16010</name>
</gene>
<dbReference type="GO" id="GO:0043683">
    <property type="term" value="P:type IV pilus assembly"/>
    <property type="evidence" value="ECO:0007669"/>
    <property type="project" value="InterPro"/>
</dbReference>
<dbReference type="InterPro" id="IPR012902">
    <property type="entry name" value="N_methyl_site"/>
</dbReference>
<dbReference type="Proteomes" id="UP000472676">
    <property type="component" value="Unassembled WGS sequence"/>
</dbReference>
<keyword evidence="1" id="KW-0472">Membrane</keyword>
<dbReference type="PANTHER" id="PTHR30093:SF47">
    <property type="entry name" value="TYPE IV PILUS NON-CORE MINOR PILIN PILE"/>
    <property type="match status" value="1"/>
</dbReference>
<sequence>MNRPKRHRARSKSRAGFTLIELVVVVAIVGILAAIAYPSYVKSITRTQRRAGEACLSNYATYMERLYTTTLRYDKDASGNNFNSAALQALNMDCASAQNTGKNYSYVFESVTQSTYMLKAAPIDAQQTRDAECGTLKLDQTGQRYVTGTGTVSDCW</sequence>
<dbReference type="NCBIfam" id="TIGR02532">
    <property type="entry name" value="IV_pilin_GFxxxE"/>
    <property type="match status" value="1"/>
</dbReference>
<dbReference type="InterPro" id="IPR031982">
    <property type="entry name" value="PilE-like"/>
</dbReference>
<dbReference type="RefSeq" id="WP_166259453.1">
    <property type="nucleotide sequence ID" value="NZ_JAAMOW010000008.1"/>
</dbReference>
<name>A0A6M2BUW8_9GAMM</name>
<comment type="caution">
    <text evidence="2">The sequence shown here is derived from an EMBL/GenBank/DDBJ whole genome shotgun (WGS) entry which is preliminary data.</text>
</comment>
<dbReference type="Pfam" id="PF16732">
    <property type="entry name" value="ComP_DUS"/>
    <property type="match status" value="1"/>
</dbReference>
<evidence type="ECO:0000313" key="3">
    <source>
        <dbReference type="Proteomes" id="UP000472676"/>
    </source>
</evidence>
<dbReference type="PANTHER" id="PTHR30093">
    <property type="entry name" value="GENERAL SECRETION PATHWAY PROTEIN G"/>
    <property type="match status" value="1"/>
</dbReference>
<protein>
    <submittedName>
        <fullName evidence="2">Type IV pilin protein</fullName>
    </submittedName>
</protein>
<dbReference type="Pfam" id="PF07963">
    <property type="entry name" value="N_methyl"/>
    <property type="match status" value="1"/>
</dbReference>
<proteinExistence type="predicted"/>
<dbReference type="Gene3D" id="3.30.700.10">
    <property type="entry name" value="Glycoprotein, Type 4 Pilin"/>
    <property type="match status" value="1"/>
</dbReference>
<reference evidence="2 3" key="1">
    <citation type="journal article" date="2014" name="Int. J. Syst. Evol. Microbiol.">
        <title>Solimonas terrae sp. nov., isolated from soil.</title>
        <authorList>
            <person name="Kim S.J."/>
            <person name="Moon J.Y."/>
            <person name="Weon H.Y."/>
            <person name="Ahn J.H."/>
            <person name="Chen W.M."/>
            <person name="Kwon S.W."/>
        </authorList>
    </citation>
    <scope>NUCLEOTIDE SEQUENCE [LARGE SCALE GENOMIC DNA]</scope>
    <source>
        <strain evidence="2 3">KIS83-12</strain>
    </source>
</reference>
<keyword evidence="1" id="KW-1133">Transmembrane helix</keyword>
<feature type="transmembrane region" description="Helical" evidence="1">
    <location>
        <begin position="20"/>
        <end position="40"/>
    </location>
</feature>
<organism evidence="2 3">
    <name type="scientific">Solimonas terrae</name>
    <dbReference type="NCBI Taxonomy" id="1396819"/>
    <lineage>
        <taxon>Bacteria</taxon>
        <taxon>Pseudomonadati</taxon>
        <taxon>Pseudomonadota</taxon>
        <taxon>Gammaproteobacteria</taxon>
        <taxon>Nevskiales</taxon>
        <taxon>Nevskiaceae</taxon>
        <taxon>Solimonas</taxon>
    </lineage>
</organism>
<keyword evidence="1" id="KW-0812">Transmembrane</keyword>
<evidence type="ECO:0000256" key="1">
    <source>
        <dbReference type="SAM" id="Phobius"/>
    </source>
</evidence>
<dbReference type="AlphaFoldDB" id="A0A6M2BUW8"/>
<dbReference type="SUPFAM" id="SSF54523">
    <property type="entry name" value="Pili subunits"/>
    <property type="match status" value="1"/>
</dbReference>
<accession>A0A6M2BUW8</accession>
<keyword evidence="3" id="KW-1185">Reference proteome</keyword>
<dbReference type="InterPro" id="IPR045584">
    <property type="entry name" value="Pilin-like"/>
</dbReference>
<evidence type="ECO:0000313" key="2">
    <source>
        <dbReference type="EMBL" id="NGY06278.1"/>
    </source>
</evidence>